<evidence type="ECO:0000256" key="1">
    <source>
        <dbReference type="SAM" id="SignalP"/>
    </source>
</evidence>
<accession>A0AAV4M162</accession>
<feature type="signal peptide" evidence="1">
    <location>
        <begin position="1"/>
        <end position="19"/>
    </location>
</feature>
<dbReference type="Proteomes" id="UP001497744">
    <property type="component" value="Unassembled WGS sequence"/>
</dbReference>
<evidence type="ECO:0000313" key="3">
    <source>
        <dbReference type="Proteomes" id="UP001497744"/>
    </source>
</evidence>
<name>A0AAV4M162_BABCB</name>
<gene>
    <name evidence="2" type="ORF">BcabD6B2_50600</name>
</gene>
<organism evidence="2 3">
    <name type="scientific">Babesia caballi</name>
    <dbReference type="NCBI Taxonomy" id="5871"/>
    <lineage>
        <taxon>Eukaryota</taxon>
        <taxon>Sar</taxon>
        <taxon>Alveolata</taxon>
        <taxon>Apicomplexa</taxon>
        <taxon>Aconoidasida</taxon>
        <taxon>Piroplasmida</taxon>
        <taxon>Babesiidae</taxon>
        <taxon>Babesia</taxon>
    </lineage>
</organism>
<protein>
    <submittedName>
        <fullName evidence="2">Glycine cleavage system aminomethyltransferase GcvT</fullName>
    </submittedName>
</protein>
<dbReference type="GeneID" id="94197106"/>
<dbReference type="AlphaFoldDB" id="A0AAV4M162"/>
<keyword evidence="1" id="KW-0732">Signal</keyword>
<dbReference type="EMBL" id="BPLF01000005">
    <property type="protein sequence ID" value="GIX65625.1"/>
    <property type="molecule type" value="Genomic_DNA"/>
</dbReference>
<evidence type="ECO:0000313" key="2">
    <source>
        <dbReference type="EMBL" id="GIX65625.1"/>
    </source>
</evidence>
<keyword evidence="3" id="KW-1185">Reference proteome</keyword>
<proteinExistence type="predicted"/>
<reference evidence="2 3" key="1">
    <citation type="submission" date="2021-06" db="EMBL/GenBank/DDBJ databases">
        <title>Genome sequence of Babesia caballi.</title>
        <authorList>
            <person name="Yamagishi J."/>
            <person name="Kidaka T."/>
            <person name="Ochi A."/>
        </authorList>
    </citation>
    <scope>NUCLEOTIDE SEQUENCE [LARGE SCALE GENOMIC DNA]</scope>
    <source>
        <strain evidence="2">USDA-D6B2</strain>
    </source>
</reference>
<dbReference type="RefSeq" id="XP_067717694.1">
    <property type="nucleotide sequence ID" value="XM_067861593.1"/>
</dbReference>
<feature type="chain" id="PRO_5043484065" evidence="1">
    <location>
        <begin position="20"/>
        <end position="188"/>
    </location>
</feature>
<sequence>MFGLLPFALLVSLAHCAETDNVCIVSNDSDVQGKTAVQLLHDYVHDDNGILLIAHTNQITEEATPAAGEVREVITEDCTALQNSVVKATEKHTIMVCETSKEVTDIKSGIWFLDILTHVGNVGSIYSKLVSKKQHPKKVTMILTYCPMGSVVSVLKQLQISKSGHPSSFAQYCGFTSLFALMAITALM</sequence>
<comment type="caution">
    <text evidence="2">The sequence shown here is derived from an EMBL/GenBank/DDBJ whole genome shotgun (WGS) entry which is preliminary data.</text>
</comment>